<dbReference type="KEGG" id="vg:80538269"/>
<dbReference type="GeneID" id="80538269"/>
<accession>A0AAE6H2R1</accession>
<organism evidence="1 2">
    <name type="scientific">Dione juno nucleopolyhedrovirus</name>
    <dbReference type="NCBI Taxonomy" id="2594175"/>
    <lineage>
        <taxon>Viruses</taxon>
        <taxon>Viruses incertae sedis</taxon>
        <taxon>Naldaviricetes</taxon>
        <taxon>Lefavirales</taxon>
        <taxon>Baculoviridae</taxon>
        <taxon>Alphabaculovirus</taxon>
        <taxon>Alphabaculovirus dijunonis</taxon>
    </lineage>
</organism>
<sequence>MHHFKLALVKSDAHLRLVVEQSARFGHVVARRRLRTRVNFQLVVRQLHSAVHRAPDAQALCAHAVANVRVARHLVGRARARHRHQPVVVVVGALVNARHHGHEPFVAQNGRAQAQMWDHVGGHFERRHDAKHETFVAHMIIETSGGQRPRIRAHRGEHVHRRAHGHLRKHKVRGDAGKLVVLVQCFVKHLLTGLKHAYKHVAIADLQATRFLVERHLHAHIHFFAHCVCTSG</sequence>
<reference evidence="1" key="1">
    <citation type="journal article" date="2019" name="Viruses">
        <title>A Nymphalid-Infecting Group I Alphabaculovirus Isolated from the Major Passion Fruit Caterpillar Pest Dione juno juno (Lepidoptera: Nymphalidae).</title>
        <authorList>
            <person name="Ribeiro B.M."/>
            <person name="Dos Santos E.R."/>
            <person name="Trentin L.B."/>
            <person name="da Silva L.A."/>
            <person name="de Melo F.L."/>
            <person name="Kitajima E.W."/>
            <person name="Ardisson-Araujo D.M.P."/>
        </authorList>
    </citation>
    <scope>NUCLEOTIDE SEQUENCE</scope>
    <source>
        <strain evidence="1">Araguari-MG</strain>
    </source>
</reference>
<keyword evidence="2" id="KW-1185">Reference proteome</keyword>
<dbReference type="Proteomes" id="UP000831804">
    <property type="component" value="Segment"/>
</dbReference>
<proteinExistence type="predicted"/>
<evidence type="ECO:0000313" key="1">
    <source>
        <dbReference type="EMBL" id="QDL56944.1"/>
    </source>
</evidence>
<evidence type="ECO:0000313" key="2">
    <source>
        <dbReference type="Proteomes" id="UP000831804"/>
    </source>
</evidence>
<protein>
    <submittedName>
        <fullName evidence="1">P26</fullName>
    </submittedName>
</protein>
<dbReference type="RefSeq" id="YP_010799780.1">
    <property type="nucleotide sequence ID" value="NC_076692.1"/>
</dbReference>
<dbReference type="EMBL" id="MK558262">
    <property type="protein sequence ID" value="QDL56944.1"/>
    <property type="molecule type" value="Genomic_DNA"/>
</dbReference>
<name>A0AAE6H2R1_9ABAC</name>
<gene>
    <name evidence="1" type="primary">p26</name>
    <name evidence="1" type="ORF">DijuNPV-ORF-28</name>
</gene>